<organism evidence="1 2">
    <name type="scientific">Funneliformis mosseae</name>
    <name type="common">Endomycorrhizal fungus</name>
    <name type="synonym">Glomus mosseae</name>
    <dbReference type="NCBI Taxonomy" id="27381"/>
    <lineage>
        <taxon>Eukaryota</taxon>
        <taxon>Fungi</taxon>
        <taxon>Fungi incertae sedis</taxon>
        <taxon>Mucoromycota</taxon>
        <taxon>Glomeromycotina</taxon>
        <taxon>Glomeromycetes</taxon>
        <taxon>Glomerales</taxon>
        <taxon>Glomeraceae</taxon>
        <taxon>Funneliformis</taxon>
    </lineage>
</organism>
<evidence type="ECO:0000313" key="2">
    <source>
        <dbReference type="Proteomes" id="UP000789375"/>
    </source>
</evidence>
<protein>
    <submittedName>
        <fullName evidence="1">11831_t:CDS:1</fullName>
    </submittedName>
</protein>
<evidence type="ECO:0000313" key="1">
    <source>
        <dbReference type="EMBL" id="CAG8590511.1"/>
    </source>
</evidence>
<dbReference type="EMBL" id="CAJVPP010002180">
    <property type="protein sequence ID" value="CAG8590511.1"/>
    <property type="molecule type" value="Genomic_DNA"/>
</dbReference>
<feature type="non-terminal residue" evidence="1">
    <location>
        <position position="95"/>
    </location>
</feature>
<accession>A0A9N9C7N5</accession>
<name>A0A9N9C7N5_FUNMO</name>
<comment type="caution">
    <text evidence="1">The sequence shown here is derived from an EMBL/GenBank/DDBJ whole genome shotgun (WGS) entry which is preliminary data.</text>
</comment>
<keyword evidence="2" id="KW-1185">Reference proteome</keyword>
<gene>
    <name evidence="1" type="ORF">FMOSSE_LOCUS8413</name>
</gene>
<reference evidence="1" key="1">
    <citation type="submission" date="2021-06" db="EMBL/GenBank/DDBJ databases">
        <authorList>
            <person name="Kallberg Y."/>
            <person name="Tangrot J."/>
            <person name="Rosling A."/>
        </authorList>
    </citation>
    <scope>NUCLEOTIDE SEQUENCE</scope>
    <source>
        <strain evidence="1">87-6 pot B 2015</strain>
    </source>
</reference>
<sequence length="95" mass="11433">MNDWKEQDLYLQMVLLTPQMVVFFQEDKIPVILEVKNDNEASHLGIAWCFYNGDYLIEGLIRLFEFTESKRTNNWKDMLDDGYKIPFEYEEKLSK</sequence>
<proteinExistence type="predicted"/>
<dbReference type="AlphaFoldDB" id="A0A9N9C7N5"/>
<dbReference type="Proteomes" id="UP000789375">
    <property type="component" value="Unassembled WGS sequence"/>
</dbReference>